<dbReference type="Gene3D" id="1.25.40.390">
    <property type="match status" value="1"/>
</dbReference>
<dbReference type="AlphaFoldDB" id="A0AAJ6BJJ8"/>
<feature type="domain" description="SusD-like N-terminal" evidence="7">
    <location>
        <begin position="70"/>
        <end position="241"/>
    </location>
</feature>
<dbReference type="InterPro" id="IPR012944">
    <property type="entry name" value="SusD_RagB_dom"/>
</dbReference>
<evidence type="ECO:0000256" key="2">
    <source>
        <dbReference type="ARBA" id="ARBA00006275"/>
    </source>
</evidence>
<dbReference type="InterPro" id="IPR011990">
    <property type="entry name" value="TPR-like_helical_dom_sf"/>
</dbReference>
<sequence>MCKPFYYLLLSVLLLAGCKKDPSNIAQRDAYSSGEYPKSLNDLLGVLGAGYGNYRSEQLAGFQLLCKTFACSEHIADLAYGGDQSWTELAMNHLSVTNTYANDLWKGLYVGIKEANAFLDRADFYEANYMAPSELQMLNYMRGEAYFLRAFYYFNLECFFGESYIRADGTGADKLGVPVYTAIPSSLAETQQPRKTTREVWDLIIADLKQSAELLHGAEWTGASRGRATEWSAKALLGKAYVFTQDWPNAKTVLQDVINNSGKTLMPFSKYSNAFNDIPANEFNEESLFEINVDRVPANYGIFADFPPNKNLTTSQGLIWSPTAIGNDGIERGPNNNLGYCNEFVHDRNLRRFGFDLPVYNLVNNPTYNASQSPSLTNQAKIIDPDYKAASIDMRINKTVDPRLYVVALQPWVDSVTNEGVRKPVARCVGIGQSIEEFFNGWSFKKFATIDNNMWAKANAADGANYYILRLADVFLLYAEACMNSNENGQALEYINKVKRRAYGYANYNATSPVDYASLTSPTMAGTADPNLTNQPLRYERYVELFAEGHWWFDVCRWRIGQSEANYYGTTLPTGGVIEWDENRSYAFPIPSSEINSNSAIGNQNPGY</sequence>
<dbReference type="InterPro" id="IPR033985">
    <property type="entry name" value="SusD-like_N"/>
</dbReference>
<dbReference type="Pfam" id="PF14322">
    <property type="entry name" value="SusD-like_3"/>
    <property type="match status" value="1"/>
</dbReference>
<organism evidence="8 9">
    <name type="scientific">Candidatus Pseudobacter hemicellulosilyticus</name>
    <dbReference type="NCBI Taxonomy" id="3121375"/>
    <lineage>
        <taxon>Bacteria</taxon>
        <taxon>Pseudomonadati</taxon>
        <taxon>Bacteroidota</taxon>
        <taxon>Chitinophagia</taxon>
        <taxon>Chitinophagales</taxon>
        <taxon>Chitinophagaceae</taxon>
        <taxon>Pseudobacter</taxon>
    </lineage>
</organism>
<protein>
    <submittedName>
        <fullName evidence="8">RagB/SusD family nutrient uptake outer membrane protein</fullName>
    </submittedName>
</protein>
<gene>
    <name evidence="8" type="ORF">P0Y53_10780</name>
</gene>
<evidence type="ECO:0000313" key="9">
    <source>
        <dbReference type="Proteomes" id="UP001220610"/>
    </source>
</evidence>
<comment type="similarity">
    <text evidence="2">Belongs to the SusD family.</text>
</comment>
<comment type="subcellular location">
    <subcellularLocation>
        <location evidence="1">Cell outer membrane</location>
    </subcellularLocation>
</comment>
<evidence type="ECO:0000259" key="7">
    <source>
        <dbReference type="Pfam" id="PF14322"/>
    </source>
</evidence>
<evidence type="ECO:0000256" key="5">
    <source>
        <dbReference type="ARBA" id="ARBA00023237"/>
    </source>
</evidence>
<dbReference type="Proteomes" id="UP001220610">
    <property type="component" value="Chromosome"/>
</dbReference>
<proteinExistence type="inferred from homology"/>
<dbReference type="GO" id="GO:0009279">
    <property type="term" value="C:cell outer membrane"/>
    <property type="evidence" value="ECO:0007669"/>
    <property type="project" value="UniProtKB-SubCell"/>
</dbReference>
<evidence type="ECO:0000256" key="4">
    <source>
        <dbReference type="ARBA" id="ARBA00023136"/>
    </source>
</evidence>
<dbReference type="SUPFAM" id="SSF48452">
    <property type="entry name" value="TPR-like"/>
    <property type="match status" value="1"/>
</dbReference>
<dbReference type="Pfam" id="PF07980">
    <property type="entry name" value="SusD_RagB"/>
    <property type="match status" value="1"/>
</dbReference>
<dbReference type="EMBL" id="CP119311">
    <property type="protein sequence ID" value="WEK37984.1"/>
    <property type="molecule type" value="Genomic_DNA"/>
</dbReference>
<evidence type="ECO:0000256" key="3">
    <source>
        <dbReference type="ARBA" id="ARBA00022729"/>
    </source>
</evidence>
<dbReference type="PROSITE" id="PS51257">
    <property type="entry name" value="PROKAR_LIPOPROTEIN"/>
    <property type="match status" value="1"/>
</dbReference>
<feature type="domain" description="RagB/SusD" evidence="6">
    <location>
        <begin position="387"/>
        <end position="608"/>
    </location>
</feature>
<keyword evidence="5" id="KW-0998">Cell outer membrane</keyword>
<reference evidence="8" key="1">
    <citation type="submission" date="2023-03" db="EMBL/GenBank/DDBJ databases">
        <title>Andean soil-derived lignocellulolytic bacterial consortium as a source of novel taxa and putative plastic-active enzymes.</title>
        <authorList>
            <person name="Diaz-Garcia L."/>
            <person name="Chuvochina M."/>
            <person name="Feuerriegel G."/>
            <person name="Bunk B."/>
            <person name="Sproer C."/>
            <person name="Streit W.R."/>
            <person name="Rodriguez L.M."/>
            <person name="Overmann J."/>
            <person name="Jimenez D.J."/>
        </authorList>
    </citation>
    <scope>NUCLEOTIDE SEQUENCE</scope>
    <source>
        <strain evidence="8">MAG 7</strain>
    </source>
</reference>
<accession>A0AAJ6BJJ8</accession>
<name>A0AAJ6BJJ8_9BACT</name>
<evidence type="ECO:0000256" key="1">
    <source>
        <dbReference type="ARBA" id="ARBA00004442"/>
    </source>
</evidence>
<keyword evidence="3" id="KW-0732">Signal</keyword>
<keyword evidence="4" id="KW-0472">Membrane</keyword>
<evidence type="ECO:0000259" key="6">
    <source>
        <dbReference type="Pfam" id="PF07980"/>
    </source>
</evidence>
<evidence type="ECO:0000313" key="8">
    <source>
        <dbReference type="EMBL" id="WEK37984.1"/>
    </source>
</evidence>